<comment type="catalytic activity">
    <reaction evidence="1">
        <text>ATP + protein L-histidine = ADP + protein N-phospho-L-histidine.</text>
        <dbReference type="EC" id="2.7.13.3"/>
    </reaction>
</comment>
<dbReference type="InterPro" id="IPR027417">
    <property type="entry name" value="P-loop_NTPase"/>
</dbReference>
<dbReference type="InterPro" id="IPR000700">
    <property type="entry name" value="PAS-assoc_C"/>
</dbReference>
<dbReference type="SMART" id="SM00065">
    <property type="entry name" value="GAF"/>
    <property type="match status" value="1"/>
</dbReference>
<dbReference type="InterPro" id="IPR003018">
    <property type="entry name" value="GAF"/>
</dbReference>
<dbReference type="Pfam" id="PF13191">
    <property type="entry name" value="AAA_16"/>
    <property type="match status" value="1"/>
</dbReference>
<dbReference type="InterPro" id="IPR029016">
    <property type="entry name" value="GAF-like_dom_sf"/>
</dbReference>
<dbReference type="InterPro" id="IPR035965">
    <property type="entry name" value="PAS-like_dom_sf"/>
</dbReference>
<dbReference type="InterPro" id="IPR036890">
    <property type="entry name" value="HATPase_C_sf"/>
</dbReference>
<evidence type="ECO:0000259" key="7">
    <source>
        <dbReference type="PROSITE" id="PS50112"/>
    </source>
</evidence>
<reference evidence="9 10" key="1">
    <citation type="submission" date="2020-05" db="EMBL/GenBank/DDBJ databases">
        <authorList>
            <person name="Kim M.K."/>
        </authorList>
    </citation>
    <scope>NUCLEOTIDE SEQUENCE [LARGE SCALE GENOMIC DNA]</scope>
    <source>
        <strain evidence="9 10">BT25</strain>
    </source>
</reference>
<dbReference type="PROSITE" id="PS50112">
    <property type="entry name" value="PAS"/>
    <property type="match status" value="1"/>
</dbReference>
<accession>A0A849VLR5</accession>
<dbReference type="InterPro" id="IPR000014">
    <property type="entry name" value="PAS"/>
</dbReference>
<feature type="domain" description="Histidine kinase" evidence="6">
    <location>
        <begin position="1622"/>
        <end position="1838"/>
    </location>
</feature>
<dbReference type="CDD" id="cd14014">
    <property type="entry name" value="STKc_PknB_like"/>
    <property type="match status" value="1"/>
</dbReference>
<dbReference type="Proteomes" id="UP000550508">
    <property type="component" value="Unassembled WGS sequence"/>
</dbReference>
<evidence type="ECO:0000313" key="9">
    <source>
        <dbReference type="EMBL" id="NTS29769.1"/>
    </source>
</evidence>
<dbReference type="Gene3D" id="1.10.287.130">
    <property type="match status" value="1"/>
</dbReference>
<protein>
    <recommendedName>
        <fullName evidence="2">histidine kinase</fullName>
        <ecNumber evidence="2">2.7.13.3</ecNumber>
    </recommendedName>
</protein>
<dbReference type="SUPFAM" id="SSF55874">
    <property type="entry name" value="ATPase domain of HSP90 chaperone/DNA topoisomerase II/histidine kinase"/>
    <property type="match status" value="1"/>
</dbReference>
<dbReference type="EC" id="2.7.13.3" evidence="2"/>
<evidence type="ECO:0000256" key="4">
    <source>
        <dbReference type="SAM" id="Coils"/>
    </source>
</evidence>
<dbReference type="PRINTS" id="PR00344">
    <property type="entry name" value="BCTRLSENSOR"/>
</dbReference>
<dbReference type="InterPro" id="IPR053159">
    <property type="entry name" value="Hybrid_Histidine_Kinase"/>
</dbReference>
<evidence type="ECO:0000313" key="10">
    <source>
        <dbReference type="Proteomes" id="UP000550508"/>
    </source>
</evidence>
<dbReference type="NCBIfam" id="TIGR00229">
    <property type="entry name" value="sensory_box"/>
    <property type="match status" value="1"/>
</dbReference>
<dbReference type="Gene3D" id="3.30.450.40">
    <property type="match status" value="1"/>
</dbReference>
<dbReference type="Pfam" id="PF13426">
    <property type="entry name" value="PAS_9"/>
    <property type="match status" value="1"/>
</dbReference>
<dbReference type="PROSITE" id="PS50011">
    <property type="entry name" value="PROTEIN_KINASE_DOM"/>
    <property type="match status" value="1"/>
</dbReference>
<dbReference type="Gene3D" id="1.10.510.10">
    <property type="entry name" value="Transferase(Phosphotransferase) domain 1"/>
    <property type="match status" value="1"/>
</dbReference>
<dbReference type="SMART" id="SM00388">
    <property type="entry name" value="HisKA"/>
    <property type="match status" value="1"/>
</dbReference>
<dbReference type="Pfam" id="PF02518">
    <property type="entry name" value="HATPase_c"/>
    <property type="match status" value="1"/>
</dbReference>
<dbReference type="InterPro" id="IPR000719">
    <property type="entry name" value="Prot_kinase_dom"/>
</dbReference>
<dbReference type="InterPro" id="IPR041664">
    <property type="entry name" value="AAA_16"/>
</dbReference>
<dbReference type="InterPro" id="IPR003661">
    <property type="entry name" value="HisK_dim/P_dom"/>
</dbReference>
<comment type="caution">
    <text evidence="9">The sequence shown here is derived from an EMBL/GenBank/DDBJ whole genome shotgun (WGS) entry which is preliminary data.</text>
</comment>
<dbReference type="InterPro" id="IPR036097">
    <property type="entry name" value="HisK_dim/P_sf"/>
</dbReference>
<dbReference type="CDD" id="cd00082">
    <property type="entry name" value="HisKA"/>
    <property type="match status" value="1"/>
</dbReference>
<dbReference type="InterPro" id="IPR003594">
    <property type="entry name" value="HATPase_dom"/>
</dbReference>
<evidence type="ECO:0000256" key="2">
    <source>
        <dbReference type="ARBA" id="ARBA00012438"/>
    </source>
</evidence>
<dbReference type="Gene3D" id="3.30.565.10">
    <property type="entry name" value="Histidine kinase-like ATPase, C-terminal domain"/>
    <property type="match status" value="1"/>
</dbReference>
<dbReference type="Pfam" id="PF01590">
    <property type="entry name" value="GAF"/>
    <property type="match status" value="1"/>
</dbReference>
<dbReference type="GO" id="GO:0005524">
    <property type="term" value="F:ATP binding"/>
    <property type="evidence" value="ECO:0007669"/>
    <property type="project" value="InterPro"/>
</dbReference>
<dbReference type="SUPFAM" id="SSF55785">
    <property type="entry name" value="PYP-like sensor domain (PAS domain)"/>
    <property type="match status" value="1"/>
</dbReference>
<dbReference type="SMART" id="SM00220">
    <property type="entry name" value="S_TKc"/>
    <property type="match status" value="1"/>
</dbReference>
<dbReference type="GO" id="GO:0000155">
    <property type="term" value="F:phosphorelay sensor kinase activity"/>
    <property type="evidence" value="ECO:0007669"/>
    <property type="project" value="InterPro"/>
</dbReference>
<dbReference type="SUPFAM" id="SSF52540">
    <property type="entry name" value="P-loop containing nucleoside triphosphate hydrolases"/>
    <property type="match status" value="1"/>
</dbReference>
<keyword evidence="4" id="KW-0175">Coiled coil</keyword>
<evidence type="ECO:0000256" key="1">
    <source>
        <dbReference type="ARBA" id="ARBA00000085"/>
    </source>
</evidence>
<name>A0A849VLR5_9HYPH</name>
<gene>
    <name evidence="9" type="ORF">HQ945_00735</name>
</gene>
<dbReference type="SUPFAM" id="SSF55781">
    <property type="entry name" value="GAF domain-like"/>
    <property type="match status" value="1"/>
</dbReference>
<dbReference type="InterPro" id="IPR004358">
    <property type="entry name" value="Sig_transdc_His_kin-like_C"/>
</dbReference>
<feature type="domain" description="PAC" evidence="8">
    <location>
        <begin position="1546"/>
        <end position="1595"/>
    </location>
</feature>
<dbReference type="PANTHER" id="PTHR43642">
    <property type="entry name" value="HYBRID SIGNAL TRANSDUCTION HISTIDINE KINASE G"/>
    <property type="match status" value="1"/>
</dbReference>
<dbReference type="Gene3D" id="3.30.450.20">
    <property type="entry name" value="PAS domain"/>
    <property type="match status" value="1"/>
</dbReference>
<organism evidence="9 10">
    <name type="scientific">Phyllobacterium pellucidum</name>
    <dbReference type="NCBI Taxonomy" id="2740464"/>
    <lineage>
        <taxon>Bacteria</taxon>
        <taxon>Pseudomonadati</taxon>
        <taxon>Pseudomonadota</taxon>
        <taxon>Alphaproteobacteria</taxon>
        <taxon>Hyphomicrobiales</taxon>
        <taxon>Phyllobacteriaceae</taxon>
        <taxon>Phyllobacterium</taxon>
    </lineage>
</organism>
<feature type="coiled-coil region" evidence="4">
    <location>
        <begin position="791"/>
        <end position="818"/>
    </location>
</feature>
<dbReference type="SMART" id="SM00387">
    <property type="entry name" value="HATPase_c"/>
    <property type="match status" value="1"/>
</dbReference>
<keyword evidence="10" id="KW-1185">Reference proteome</keyword>
<dbReference type="EMBL" id="JABUMX010000001">
    <property type="protein sequence ID" value="NTS29769.1"/>
    <property type="molecule type" value="Genomic_DNA"/>
</dbReference>
<dbReference type="PANTHER" id="PTHR43642:SF1">
    <property type="entry name" value="HYBRID SIGNAL TRANSDUCTION HISTIDINE KINASE G"/>
    <property type="match status" value="1"/>
</dbReference>
<dbReference type="InterPro" id="IPR005467">
    <property type="entry name" value="His_kinase_dom"/>
</dbReference>
<evidence type="ECO:0000259" key="8">
    <source>
        <dbReference type="PROSITE" id="PS50113"/>
    </source>
</evidence>
<evidence type="ECO:0000259" key="6">
    <source>
        <dbReference type="PROSITE" id="PS50109"/>
    </source>
</evidence>
<feature type="domain" description="PAS" evidence="7">
    <location>
        <begin position="1471"/>
        <end position="1543"/>
    </location>
</feature>
<dbReference type="SMART" id="SM00091">
    <property type="entry name" value="PAS"/>
    <property type="match status" value="1"/>
</dbReference>
<dbReference type="Pfam" id="PF00069">
    <property type="entry name" value="Pkinase"/>
    <property type="match status" value="1"/>
</dbReference>
<dbReference type="SUPFAM" id="SSF47384">
    <property type="entry name" value="Homodimeric domain of signal transducing histidine kinase"/>
    <property type="match status" value="1"/>
</dbReference>
<keyword evidence="3" id="KW-0597">Phosphoprotein</keyword>
<dbReference type="CDD" id="cd00130">
    <property type="entry name" value="PAS"/>
    <property type="match status" value="1"/>
</dbReference>
<evidence type="ECO:0000256" key="3">
    <source>
        <dbReference type="ARBA" id="ARBA00022553"/>
    </source>
</evidence>
<proteinExistence type="predicted"/>
<dbReference type="InterPro" id="IPR011009">
    <property type="entry name" value="Kinase-like_dom_sf"/>
</dbReference>
<feature type="domain" description="Protein kinase" evidence="5">
    <location>
        <begin position="12"/>
        <end position="274"/>
    </location>
</feature>
<dbReference type="PROSITE" id="PS50113">
    <property type="entry name" value="PAC"/>
    <property type="match status" value="1"/>
</dbReference>
<dbReference type="Gene3D" id="3.40.50.300">
    <property type="entry name" value="P-loop containing nucleotide triphosphate hydrolases"/>
    <property type="match status" value="1"/>
</dbReference>
<sequence length="1859" mass="205902">MELNVAGRAADITLQQVLWEDGQRVVFRGSRNQPDGANRPVIVVTPAREEPSAASLDRLTNEFDLRNHLDAPWAVRPLELIRENGRTMLVLADPGAEPLHRVVSGPMDLQRFLRLAIAMTQSVAALHATGLIHKDLNPANFLIDQASDETWLTGFGIAARTSRERNVNLPPEAIVGTLPYIAPEQTGRMNRSIDSRSDLYSLGVTFYEMLTASLPFTASDPVEWVHCHIARRPTPPHERLGAVPEAVSRLVMKLLAKTAEERYQTATGVEHDLRLCLSELQAHGRIGIFPLARHDVPDRLVVPEKLYGRAREMTTLLGAFNRVVDTGVTELALVSGYSGIGKSSAVNELHKLAVPSRSIFVTGKFDQFMRDIPYATLAQAFRSPIRQILGKSETELQEWRDLLLDALGANGSLIVELIPELRLVVGAQPPLAELGPADARRRFQNVLRRFIGAFARPGHPLVMFLDDLQWIDAASLDLVEDLILRSEIRHLLLIGTFRDNEVDTSHPLARKLGSIRDKGSVVTEIELQPLSPEDLGQLVSDTLHCDIQRAHSLARLVHEKTAGNPFFSIQFLQALADEHLLSFDHVNLGWSWNIERIHAKGYSDNVVDLMVLKLNRLGDACLAALRQLACVGASADISLLATICEITQGKLQENLREAVETGLILRLGNSYAFQHDRVQEAVYSLIPEDEQASAHLRIGRVLLAVTPRERLEERVFDIVAQFNGNIDSLGSTDERDQIAELNLIAGRRAKNAAAYPSALKYFSAGRALLVQDCWTRRYRLAFELELHIAECEYLTGELASAEKRLSALSQRAAGLADQAAVTCQTVDLYTILVRPERAVEVGLEFLRNIGQVWPQVPTDEDVRGEFALIWQELGGREIEELISLPLMTDDATRATLDVLTRLVPTAVNVDPKLHRLMIARMVVLSLEQGNSGASCCGYVWLGLVLTSYFGDYATALRFGQLSLALLEELGASEFGARVFLNFGTRISPWSQHVRFGRPFIRQAFDEALKIGDLAFAGYCCNHSVIYSLFCGDTLQEAETVAVEGVDFASKSEFGAVVESLRGQRSLVRSLRGLESDYTDANGTLFDQKTFEERLDADRSLVLAACRYWIRKVQLCVLNEDFSMALESAAKAKSLLWTTSAFIEQADYHFYSAIAHLGAIEADVTSERKTTHLEELAVHRKQLAVWSENCPQNFENRLALVDAGLAHLDGRHLDSERFYELSIQSSRDNGFIQNEALALERASKFYLARGFEDIADLYLLKAREGYLRWGAEGKVRRLEARHSKLGIASPLGTKINSPPGRQLDIAAIVGASQALSSEILLPRLIERLMTIALQNAGADRGLLILAEDTDYRIEVEARTDGDDIVLHYANAKTAAPETLVRYVMRTQESVILDDAREHHLFTGDSYFNFRTPRSALALPLVRQGLLSGILYLENTLASHVFTSDRAVVLELLASQAAISLENTRLYSDLQEREARVRRLFNANVIGIFTWDIDGRITDANEAFLEIVGYSVEDFHSGKVRWKTLMPRDWNHDDDRILEDMMETGVATPFEGEYVRKDGTLVPVLVGAAVFEGQRTEGVAFIVDLTDRKRAEQVARESERQFHEIQLQLAHANRVATMGHLAASIAHELNQPLSGVVVSAETAMLWLSEQPPRISEAQKALIRVVSDGRRAGDVFDRIRSLIKNAPPQMTGLDINEVVLDIIGLARGAALKSGVQIESHLAQNLPLVVGDRVQLQQVVLNLIMNAIDAIKDAEVERTEITVTTALSSPGKVHVAVRDSGPGVDKASLERIFAPFYTTKTEGLGMGLSICRSIIEGHGGKLWVTEALPQGAIFQFTVSAGARGHATRGHVEGEPEISAEPRS</sequence>
<dbReference type="PROSITE" id="PS50109">
    <property type="entry name" value="HIS_KIN"/>
    <property type="match status" value="1"/>
</dbReference>
<evidence type="ECO:0000259" key="5">
    <source>
        <dbReference type="PROSITE" id="PS50011"/>
    </source>
</evidence>
<dbReference type="SUPFAM" id="SSF56112">
    <property type="entry name" value="Protein kinase-like (PK-like)"/>
    <property type="match status" value="1"/>
</dbReference>